<organism evidence="2 3">
    <name type="scientific">Lentithecium fluviatile CBS 122367</name>
    <dbReference type="NCBI Taxonomy" id="1168545"/>
    <lineage>
        <taxon>Eukaryota</taxon>
        <taxon>Fungi</taxon>
        <taxon>Dikarya</taxon>
        <taxon>Ascomycota</taxon>
        <taxon>Pezizomycotina</taxon>
        <taxon>Dothideomycetes</taxon>
        <taxon>Pleosporomycetidae</taxon>
        <taxon>Pleosporales</taxon>
        <taxon>Massarineae</taxon>
        <taxon>Lentitheciaceae</taxon>
        <taxon>Lentithecium</taxon>
    </lineage>
</organism>
<accession>A0A6G1IDY4</accession>
<sequence>MIDMCVRTVMLHRWARERPRQRESQDVYRFESATHSMHDTYWALEHAADYANDDKREQHRTQNADRRPTFDRHRREEPTPNIICASSRYDHMWRRRGAGILVQMVQNSGRPREDDAVNATSKYCINCPTASSPWPEDYVNGRNGETISRLLRETREQF</sequence>
<evidence type="ECO:0000256" key="1">
    <source>
        <dbReference type="SAM" id="MobiDB-lite"/>
    </source>
</evidence>
<keyword evidence="3" id="KW-1185">Reference proteome</keyword>
<proteinExistence type="predicted"/>
<feature type="region of interest" description="Disordered" evidence="1">
    <location>
        <begin position="53"/>
        <end position="77"/>
    </location>
</feature>
<evidence type="ECO:0000313" key="3">
    <source>
        <dbReference type="Proteomes" id="UP000799291"/>
    </source>
</evidence>
<dbReference type="AlphaFoldDB" id="A0A6G1IDY4"/>
<evidence type="ECO:0000313" key="2">
    <source>
        <dbReference type="EMBL" id="KAF2676447.1"/>
    </source>
</evidence>
<dbReference type="EMBL" id="MU005635">
    <property type="protein sequence ID" value="KAF2676447.1"/>
    <property type="molecule type" value="Genomic_DNA"/>
</dbReference>
<protein>
    <submittedName>
        <fullName evidence="2">Uncharacterized protein</fullName>
    </submittedName>
</protein>
<dbReference type="Proteomes" id="UP000799291">
    <property type="component" value="Unassembled WGS sequence"/>
</dbReference>
<gene>
    <name evidence="2" type="ORF">K458DRAFT_468611</name>
</gene>
<name>A0A6G1IDY4_9PLEO</name>
<reference evidence="2" key="1">
    <citation type="journal article" date="2020" name="Stud. Mycol.">
        <title>101 Dothideomycetes genomes: a test case for predicting lifestyles and emergence of pathogens.</title>
        <authorList>
            <person name="Haridas S."/>
            <person name="Albert R."/>
            <person name="Binder M."/>
            <person name="Bloem J."/>
            <person name="Labutti K."/>
            <person name="Salamov A."/>
            <person name="Andreopoulos B."/>
            <person name="Baker S."/>
            <person name="Barry K."/>
            <person name="Bills G."/>
            <person name="Bluhm B."/>
            <person name="Cannon C."/>
            <person name="Castanera R."/>
            <person name="Culley D."/>
            <person name="Daum C."/>
            <person name="Ezra D."/>
            <person name="Gonzalez J."/>
            <person name="Henrissat B."/>
            <person name="Kuo A."/>
            <person name="Liang C."/>
            <person name="Lipzen A."/>
            <person name="Lutzoni F."/>
            <person name="Magnuson J."/>
            <person name="Mondo S."/>
            <person name="Nolan M."/>
            <person name="Ohm R."/>
            <person name="Pangilinan J."/>
            <person name="Park H.-J."/>
            <person name="Ramirez L."/>
            <person name="Alfaro M."/>
            <person name="Sun H."/>
            <person name="Tritt A."/>
            <person name="Yoshinaga Y."/>
            <person name="Zwiers L.-H."/>
            <person name="Turgeon B."/>
            <person name="Goodwin S."/>
            <person name="Spatafora J."/>
            <person name="Crous P."/>
            <person name="Grigoriev I."/>
        </authorList>
    </citation>
    <scope>NUCLEOTIDE SEQUENCE</scope>
    <source>
        <strain evidence="2">CBS 122367</strain>
    </source>
</reference>